<dbReference type="AlphaFoldDB" id="A0A811LSE1"/>
<reference evidence="2" key="1">
    <citation type="submission" date="2020-09" db="EMBL/GenBank/DDBJ databases">
        <authorList>
            <person name="Kikuchi T."/>
        </authorList>
    </citation>
    <scope>NUCLEOTIDE SEQUENCE</scope>
    <source>
        <strain evidence="2">SH1</strain>
    </source>
</reference>
<dbReference type="Proteomes" id="UP000783686">
    <property type="component" value="Unassembled WGS sequence"/>
</dbReference>
<organism evidence="2 3">
    <name type="scientific">Bursaphelenchus okinawaensis</name>
    <dbReference type="NCBI Taxonomy" id="465554"/>
    <lineage>
        <taxon>Eukaryota</taxon>
        <taxon>Metazoa</taxon>
        <taxon>Ecdysozoa</taxon>
        <taxon>Nematoda</taxon>
        <taxon>Chromadorea</taxon>
        <taxon>Rhabditida</taxon>
        <taxon>Tylenchina</taxon>
        <taxon>Tylenchomorpha</taxon>
        <taxon>Aphelenchoidea</taxon>
        <taxon>Aphelenchoididae</taxon>
        <taxon>Bursaphelenchus</taxon>
    </lineage>
</organism>
<accession>A0A811LSE1</accession>
<sequence length="130" mass="15270">MHSPKSPSPERSIPRKVFPENSFPETAFPEKPRSLGGQPTKLRKICQKVIMPRSQRRSCYKRGYHKIDPDIEYELSTERTKNVPPDRQILIKMDTNDYSESNRTVNEIQQMNLAFEEKLTVIRHTLDELE</sequence>
<keyword evidence="3" id="KW-1185">Reference proteome</keyword>
<dbReference type="EMBL" id="CAJFCW020000006">
    <property type="protein sequence ID" value="CAG9127225.1"/>
    <property type="molecule type" value="Genomic_DNA"/>
</dbReference>
<evidence type="ECO:0000313" key="2">
    <source>
        <dbReference type="EMBL" id="CAD5229734.1"/>
    </source>
</evidence>
<comment type="caution">
    <text evidence="2">The sequence shown here is derived from an EMBL/GenBank/DDBJ whole genome shotgun (WGS) entry which is preliminary data.</text>
</comment>
<feature type="region of interest" description="Disordered" evidence="1">
    <location>
        <begin position="1"/>
        <end position="40"/>
    </location>
</feature>
<evidence type="ECO:0000313" key="3">
    <source>
        <dbReference type="Proteomes" id="UP000614601"/>
    </source>
</evidence>
<dbReference type="Proteomes" id="UP000614601">
    <property type="component" value="Unassembled WGS sequence"/>
</dbReference>
<name>A0A811LSE1_9BILA</name>
<protein>
    <submittedName>
        <fullName evidence="2">Uncharacterized protein</fullName>
    </submittedName>
</protein>
<dbReference type="EMBL" id="CAJFDH010000006">
    <property type="protein sequence ID" value="CAD5229734.1"/>
    <property type="molecule type" value="Genomic_DNA"/>
</dbReference>
<evidence type="ECO:0000256" key="1">
    <source>
        <dbReference type="SAM" id="MobiDB-lite"/>
    </source>
</evidence>
<gene>
    <name evidence="2" type="ORF">BOKJ2_LOCUS13783</name>
</gene>
<proteinExistence type="predicted"/>